<name>A0A0N9QXX9_9VIRU</name>
<gene>
    <name evidence="1" type="ORF">ceV_056</name>
</gene>
<accession>A0A0N9QXX9</accession>
<keyword evidence="2" id="KW-1185">Reference proteome</keyword>
<evidence type="ECO:0000313" key="1">
    <source>
        <dbReference type="EMBL" id="ALH22962.1"/>
    </source>
</evidence>
<proteinExistence type="predicted"/>
<dbReference type="Proteomes" id="UP000203826">
    <property type="component" value="Segment"/>
</dbReference>
<reference evidence="1 2" key="1">
    <citation type="journal article" date="2015" name="Genome Announc.">
        <title>The 474-Kilobase-Pair Complete Genome Sequence of CeV-01B, a Virus Infecting Haptolina (Chrysochromulina) ericina (Prymnesiophyceae).</title>
        <authorList>
            <person name="Gallot-Lavallee L."/>
            <person name="Pagarete A."/>
            <person name="Legendre M."/>
            <person name="Santini S."/>
            <person name="Sandaa R.A."/>
            <person name="Himmelbauer H."/>
            <person name="Ogata H."/>
            <person name="Bratbak G."/>
            <person name="Claverie J.M."/>
        </authorList>
    </citation>
    <scope>NUCLEOTIDE SEQUENCE [LARGE SCALE GENOMIC DNA]</scope>
    <source>
        <strain evidence="1">CeV-01B</strain>
    </source>
</reference>
<dbReference type="KEGG" id="vg:26048923"/>
<dbReference type="EMBL" id="KT820662">
    <property type="protein sequence ID" value="ALH22962.1"/>
    <property type="molecule type" value="Genomic_DNA"/>
</dbReference>
<evidence type="ECO:0000313" key="2">
    <source>
        <dbReference type="Proteomes" id="UP000203826"/>
    </source>
</evidence>
<sequence>MILNYKNSILNIDYYNKNIEENYITIFSQYNKLIIEYLKHCYDTVCIQNLEYKNYVIKQGISTIKHIFRMLLIYTKNLEMTVFNCQKAYVYYIEFIGQISEDNHSFLQLNSKDASLFVYKKTIFDINNDIIKNYTSSDNVKNITKILDPMIDIYNSILFKLLNEYNSSEIIKIVNIDFQKIIQKIIKLFIDIDNITILNKINLFIVSFKDKNLIENIDLFIKKLKKKDYNYRILELEIINQQNDNISANNYINNIFNNL</sequence>
<organism evidence="1 2">
    <name type="scientific">Chrysochromulina ericina virus CeV-01B</name>
    <dbReference type="NCBI Taxonomy" id="3070830"/>
    <lineage>
        <taxon>Viruses</taxon>
        <taxon>Varidnaviria</taxon>
        <taxon>Bamfordvirae</taxon>
        <taxon>Nucleocytoviricota</taxon>
        <taxon>Megaviricetes</taxon>
        <taxon>Imitervirales</taxon>
        <taxon>Mesomimiviridae</taxon>
        <taxon>Tethysvirus</taxon>
        <taxon>Tethysvirus raunefjordenense</taxon>
    </lineage>
</organism>
<protein>
    <submittedName>
        <fullName evidence="1">Uncharacterized protein</fullName>
    </submittedName>
</protein>